<name>A0AC35FIL4_9BILA</name>
<evidence type="ECO:0000313" key="1">
    <source>
        <dbReference type="Proteomes" id="UP000887580"/>
    </source>
</evidence>
<organism evidence="1 2">
    <name type="scientific">Panagrolaimus sp. PS1159</name>
    <dbReference type="NCBI Taxonomy" id="55785"/>
    <lineage>
        <taxon>Eukaryota</taxon>
        <taxon>Metazoa</taxon>
        <taxon>Ecdysozoa</taxon>
        <taxon>Nematoda</taxon>
        <taxon>Chromadorea</taxon>
        <taxon>Rhabditida</taxon>
        <taxon>Tylenchina</taxon>
        <taxon>Panagrolaimomorpha</taxon>
        <taxon>Panagrolaimoidea</taxon>
        <taxon>Panagrolaimidae</taxon>
        <taxon>Panagrolaimus</taxon>
    </lineage>
</organism>
<dbReference type="Proteomes" id="UP000887580">
    <property type="component" value="Unplaced"/>
</dbReference>
<dbReference type="WBParaSite" id="PS1159_v2.g17864.t1">
    <property type="protein sequence ID" value="PS1159_v2.g17864.t1"/>
    <property type="gene ID" value="PS1159_v2.g17864"/>
</dbReference>
<reference evidence="2" key="1">
    <citation type="submission" date="2022-11" db="UniProtKB">
        <authorList>
            <consortium name="WormBaseParasite"/>
        </authorList>
    </citation>
    <scope>IDENTIFICATION</scope>
</reference>
<protein>
    <submittedName>
        <fullName evidence="2">Uncharacterized protein</fullName>
    </submittedName>
</protein>
<proteinExistence type="predicted"/>
<evidence type="ECO:0000313" key="2">
    <source>
        <dbReference type="WBParaSite" id="PS1159_v2.g17864.t1"/>
    </source>
</evidence>
<sequence length="154" mass="17631">MLRIHLLELSKLKKLIEKFKMKYTGIIKKTFAHESDLNSLSDSDDDNFLDDIYSSNYPITATGMFFPGPFMPQPFPSIPESLDVNMQNKNIFHNGFNANEKMFYDQQNNYLLHLAYLANTQSLQQSQPQPPQSIQSSFLSTASKNATVNQSKKK</sequence>
<accession>A0AC35FIL4</accession>